<reference evidence="8" key="1">
    <citation type="submission" date="2020-02" db="EMBL/GenBank/DDBJ databases">
        <authorList>
            <person name="Meier V. D."/>
        </authorList>
    </citation>
    <scope>NUCLEOTIDE SEQUENCE</scope>
    <source>
        <strain evidence="8">AVDCRST_MAG53</strain>
    </source>
</reference>
<keyword evidence="5" id="KW-0720">Serine protease</keyword>
<feature type="domain" description="LD-carboxypeptidase N-terminal" evidence="6">
    <location>
        <begin position="1"/>
        <end position="52"/>
    </location>
</feature>
<dbReference type="GO" id="GO:0106415">
    <property type="term" value="F:muramoyltetrapeptide carboxypeptidase activity"/>
    <property type="evidence" value="ECO:0007669"/>
    <property type="project" value="UniProtKB-EC"/>
</dbReference>
<evidence type="ECO:0000256" key="2">
    <source>
        <dbReference type="ARBA" id="ARBA00022645"/>
    </source>
</evidence>
<evidence type="ECO:0000256" key="5">
    <source>
        <dbReference type="ARBA" id="ARBA00022825"/>
    </source>
</evidence>
<dbReference type="GO" id="GO:0006508">
    <property type="term" value="P:proteolysis"/>
    <property type="evidence" value="ECO:0007669"/>
    <property type="project" value="UniProtKB-KW"/>
</dbReference>
<name>A0A6J4SPG0_9ACTN</name>
<dbReference type="Pfam" id="PF17676">
    <property type="entry name" value="Peptidase_S66C"/>
    <property type="match status" value="1"/>
</dbReference>
<dbReference type="CDD" id="cd07025">
    <property type="entry name" value="Peptidase_S66"/>
    <property type="match status" value="1"/>
</dbReference>
<keyword evidence="4 8" id="KW-0378">Hydrolase</keyword>
<dbReference type="InterPro" id="IPR027461">
    <property type="entry name" value="Carboxypeptidase_A_C_sf"/>
</dbReference>
<organism evidence="8">
    <name type="scientific">uncultured Solirubrobacteraceae bacterium</name>
    <dbReference type="NCBI Taxonomy" id="1162706"/>
    <lineage>
        <taxon>Bacteria</taxon>
        <taxon>Bacillati</taxon>
        <taxon>Actinomycetota</taxon>
        <taxon>Thermoleophilia</taxon>
        <taxon>Solirubrobacterales</taxon>
        <taxon>Solirubrobacteraceae</taxon>
        <taxon>environmental samples</taxon>
    </lineage>
</organism>
<comment type="similarity">
    <text evidence="1">Belongs to the peptidase S66 family.</text>
</comment>
<evidence type="ECO:0000256" key="1">
    <source>
        <dbReference type="ARBA" id="ARBA00010233"/>
    </source>
</evidence>
<keyword evidence="2 8" id="KW-0121">Carboxypeptidase</keyword>
<evidence type="ECO:0000259" key="7">
    <source>
        <dbReference type="Pfam" id="PF17676"/>
    </source>
</evidence>
<evidence type="ECO:0000259" key="6">
    <source>
        <dbReference type="Pfam" id="PF02016"/>
    </source>
</evidence>
<evidence type="ECO:0000256" key="3">
    <source>
        <dbReference type="ARBA" id="ARBA00022670"/>
    </source>
</evidence>
<dbReference type="InterPro" id="IPR040449">
    <property type="entry name" value="Peptidase_S66_N"/>
</dbReference>
<dbReference type="InterPro" id="IPR003507">
    <property type="entry name" value="S66_fam"/>
</dbReference>
<dbReference type="SUPFAM" id="SSF52317">
    <property type="entry name" value="Class I glutamine amidotransferase-like"/>
    <property type="match status" value="1"/>
</dbReference>
<dbReference type="Gene3D" id="3.50.30.60">
    <property type="entry name" value="LD-carboxypeptidase A C-terminal domain-like"/>
    <property type="match status" value="1"/>
</dbReference>
<proteinExistence type="inferred from homology"/>
<dbReference type="InterPro" id="IPR029062">
    <property type="entry name" value="Class_I_gatase-like"/>
</dbReference>
<dbReference type="PANTHER" id="PTHR30237:SF2">
    <property type="entry name" value="MUREIN TETRAPEPTIDE CARBOXYPEPTIDASE"/>
    <property type="match status" value="1"/>
</dbReference>
<gene>
    <name evidence="8" type="ORF">AVDCRST_MAG53-1945</name>
</gene>
<evidence type="ECO:0000256" key="4">
    <source>
        <dbReference type="ARBA" id="ARBA00022801"/>
    </source>
</evidence>
<dbReference type="SUPFAM" id="SSF141986">
    <property type="entry name" value="LD-carboxypeptidase A C-terminal domain-like"/>
    <property type="match status" value="1"/>
</dbReference>
<accession>A0A6J4SPG0</accession>
<protein>
    <submittedName>
        <fullName evidence="8">Muramoyltetrapeptide carboxypeptidase</fullName>
        <ecNumber evidence="8">3.4.17.13</ecNumber>
    </submittedName>
</protein>
<dbReference type="InterPro" id="IPR040921">
    <property type="entry name" value="Peptidase_S66C"/>
</dbReference>
<dbReference type="Gene3D" id="3.40.50.10740">
    <property type="entry name" value="Class I glutamine amidotransferase-like"/>
    <property type="match status" value="1"/>
</dbReference>
<dbReference type="InterPro" id="IPR027478">
    <property type="entry name" value="LdcA_N"/>
</dbReference>
<evidence type="ECO:0000313" key="8">
    <source>
        <dbReference type="EMBL" id="CAA9500792.1"/>
    </source>
</evidence>
<sequence>MATRGGKGAYRIASGLDFAAARRDPKPPVGFSDITILHLVLWQRCRLVGFHGPHAGWQECDGSQAAEGLRRALMQPEPVTVHQDPDELTAKVLVEGRAMGVLMGGNLDTIGRSVGWACPSFDGTILLIEDVDKHIGAMDRTLTQLLESGCLDGLSGVAVGQFIRTAEERPGRWSIVDLLRDRLAPLGVPVLGGLPIGHGAHPPTIPLGAEAALDTKARTLTIEPGVR</sequence>
<dbReference type="PANTHER" id="PTHR30237">
    <property type="entry name" value="MURAMOYLTETRAPEPTIDE CARBOXYPEPTIDASE"/>
    <property type="match status" value="1"/>
</dbReference>
<dbReference type="EC" id="3.4.17.13" evidence="8"/>
<dbReference type="EMBL" id="CADCVR010000064">
    <property type="protein sequence ID" value="CAA9500792.1"/>
    <property type="molecule type" value="Genomic_DNA"/>
</dbReference>
<dbReference type="Pfam" id="PF02016">
    <property type="entry name" value="Peptidase_S66"/>
    <property type="match status" value="1"/>
</dbReference>
<keyword evidence="3" id="KW-0645">Protease</keyword>
<dbReference type="AlphaFoldDB" id="A0A6J4SPG0"/>
<feature type="domain" description="LD-carboxypeptidase C-terminal" evidence="7">
    <location>
        <begin position="100"/>
        <end position="213"/>
    </location>
</feature>
<dbReference type="GO" id="GO:0008236">
    <property type="term" value="F:serine-type peptidase activity"/>
    <property type="evidence" value="ECO:0007669"/>
    <property type="project" value="UniProtKB-KW"/>
</dbReference>